<dbReference type="InterPro" id="IPR008806">
    <property type="entry name" value="RNA_pol_III_Rpc82_C"/>
</dbReference>
<evidence type="ECO:0000259" key="9">
    <source>
        <dbReference type="Pfam" id="PF22536"/>
    </source>
</evidence>
<dbReference type="OrthoDB" id="272392at2759"/>
<dbReference type="Pfam" id="PF22536">
    <property type="entry name" value="WHD_POLR3C"/>
    <property type="match status" value="1"/>
</dbReference>
<dbReference type="PANTHER" id="PTHR12949">
    <property type="entry name" value="RNA POLYMERASE III DNA DIRECTED -RELATED"/>
    <property type="match status" value="1"/>
</dbReference>
<evidence type="ECO:0000256" key="3">
    <source>
        <dbReference type="ARBA" id="ARBA00022478"/>
    </source>
</evidence>
<dbReference type="GO" id="GO:0006351">
    <property type="term" value="P:DNA-templated transcription"/>
    <property type="evidence" value="ECO:0007669"/>
    <property type="project" value="InterPro"/>
</dbReference>
<feature type="domain" description="RNA polymerase III Rpc82 C -terminal" evidence="7">
    <location>
        <begin position="166"/>
        <end position="318"/>
    </location>
</feature>
<reference evidence="10" key="2">
    <citation type="submission" date="2022-10" db="EMBL/GenBank/DDBJ databases">
        <authorList>
            <consortium name="ENA_rothamsted_submissions"/>
            <consortium name="culmorum"/>
            <person name="King R."/>
        </authorList>
    </citation>
    <scope>NUCLEOTIDE SEQUENCE</scope>
</reference>
<gene>
    <name evidence="10" type="ORF">CHIRRI_LOCUS10284</name>
</gene>
<dbReference type="Pfam" id="PF05645">
    <property type="entry name" value="RNA_pol_Rpc82"/>
    <property type="match status" value="1"/>
</dbReference>
<name>A0A9N9S1G6_9DIPT</name>
<comment type="function">
    <text evidence="6">DNA-dependent RNA polymerase catalyzes the transcription of DNA into RNA using the four ribonucleoside triphosphates as substrates. Specific core component of RNA polymerase III which synthesizes small RNAs, such as 5S rRNA and tRNAs.</text>
</comment>
<evidence type="ECO:0000256" key="2">
    <source>
        <dbReference type="ARBA" id="ARBA00007206"/>
    </source>
</evidence>
<dbReference type="GO" id="GO:0005666">
    <property type="term" value="C:RNA polymerase III complex"/>
    <property type="evidence" value="ECO:0007669"/>
    <property type="project" value="UniProtKB-UniRule"/>
</dbReference>
<evidence type="ECO:0000256" key="4">
    <source>
        <dbReference type="ARBA" id="ARBA00023163"/>
    </source>
</evidence>
<proteinExistence type="inferred from homology"/>
<dbReference type="Pfam" id="PF20912">
    <property type="entry name" value="RPC3_helical"/>
    <property type="match status" value="1"/>
</dbReference>
<accession>A0A9N9S1G6</accession>
<evidence type="ECO:0000256" key="6">
    <source>
        <dbReference type="RuleBase" id="RU367076"/>
    </source>
</evidence>
<comment type="similarity">
    <text evidence="2 6">Belongs to the eukaryotic RPC3/POLR3C RNA polymerase subunit family.</text>
</comment>
<comment type="subcellular location">
    <subcellularLocation>
        <location evidence="1 6">Nucleus</location>
    </subcellularLocation>
</comment>
<comment type="subunit">
    <text evidence="6">Component of the RNA polymerase III (Pol III) complex consisting of 17 subunits.</text>
</comment>
<evidence type="ECO:0000259" key="8">
    <source>
        <dbReference type="Pfam" id="PF08221"/>
    </source>
</evidence>
<sequence>MSIAAMKLCSSILQEHFGETVRIVGQDLFCAKSKTLGGICTSTKLSKKQVAASLAILVQYRLVRFNPIESNENIAEYTLLYDRILLFLRYPRYMYFIQKKYGNPSALLLEDLLKSGMAIAQSIIVRAYAASDVKNTETLKELRDSLLDLIGQKFFVRCPEVTGDVVPKLKVEIPNLFLPPDINLKDVNDMIEKGTDPMDVVQEKIFWTANFDQFHQAFRDKVLVDCIERQIDSNAAECFQFILSLMYNKTDVWAVKSNPISLNEIKQIVKKKSSNAELVKYLDQYVSIIEKDECGFLKKNDDIGGEAYDVNMKEAFKQIAWSIIENVITQKFGTKAARIFRVVRTKKYIEQDEIQREAMIPSKEARLYTYKLLEENYVQIQTIKKAGSGMGPTKNFYLFYVNQQQIARDLIEACYKSLYNLKIRVNLDKDANKRLMEKAIRLQFIVEALKERGESEETIQDINETLTPPEKEIVENAKMRLNRLESSEIMVDEMMLMLSLYLQYYSPAARSFYTGKIFLDYTEDIAYETDNTKKHSRSTKSILKRFQNSTSSNDSQTI</sequence>
<evidence type="ECO:0000256" key="1">
    <source>
        <dbReference type="ARBA" id="ARBA00004123"/>
    </source>
</evidence>
<feature type="domain" description="DNA-directed RNA polymerase III subunit RPC3 winged-helix" evidence="9">
    <location>
        <begin position="324"/>
        <end position="401"/>
    </location>
</feature>
<protein>
    <recommendedName>
        <fullName evidence="6">DNA-directed RNA polymerase III subunit RPC3</fullName>
        <shortName evidence="6">RNA polymerase III subunit C3</shortName>
    </recommendedName>
</protein>
<dbReference type="Gene3D" id="6.10.140.1450">
    <property type="match status" value="1"/>
</dbReference>
<evidence type="ECO:0000313" key="10">
    <source>
        <dbReference type="EMBL" id="CAG9807435.1"/>
    </source>
</evidence>
<organism evidence="10 11">
    <name type="scientific">Chironomus riparius</name>
    <dbReference type="NCBI Taxonomy" id="315576"/>
    <lineage>
        <taxon>Eukaryota</taxon>
        <taxon>Metazoa</taxon>
        <taxon>Ecdysozoa</taxon>
        <taxon>Arthropoda</taxon>
        <taxon>Hexapoda</taxon>
        <taxon>Insecta</taxon>
        <taxon>Pterygota</taxon>
        <taxon>Neoptera</taxon>
        <taxon>Endopterygota</taxon>
        <taxon>Diptera</taxon>
        <taxon>Nematocera</taxon>
        <taxon>Chironomoidea</taxon>
        <taxon>Chironomidae</taxon>
        <taxon>Chironominae</taxon>
        <taxon>Chironomus</taxon>
    </lineage>
</organism>
<dbReference type="PANTHER" id="PTHR12949:SF0">
    <property type="entry name" value="DNA-DIRECTED RNA POLYMERASE III SUBUNIT RPC3"/>
    <property type="match status" value="1"/>
</dbReference>
<dbReference type="FunFam" id="1.10.10.10:FF:000199">
    <property type="entry name" value="DNA-directed RNA polymerase III subunit RPC3"/>
    <property type="match status" value="1"/>
</dbReference>
<dbReference type="AlphaFoldDB" id="A0A9N9S1G6"/>
<dbReference type="InterPro" id="IPR039748">
    <property type="entry name" value="RPC3"/>
</dbReference>
<evidence type="ECO:0000256" key="5">
    <source>
        <dbReference type="ARBA" id="ARBA00023242"/>
    </source>
</evidence>
<keyword evidence="5 6" id="KW-0539">Nucleus</keyword>
<dbReference type="EMBL" id="OU895879">
    <property type="protein sequence ID" value="CAG9807435.1"/>
    <property type="molecule type" value="Genomic_DNA"/>
</dbReference>
<keyword evidence="11" id="KW-1185">Reference proteome</keyword>
<dbReference type="Pfam" id="PF08221">
    <property type="entry name" value="HTH_9"/>
    <property type="match status" value="1"/>
</dbReference>
<dbReference type="GO" id="GO:0003697">
    <property type="term" value="F:single-stranded DNA binding"/>
    <property type="evidence" value="ECO:0007669"/>
    <property type="project" value="UniProtKB-UniRule"/>
</dbReference>
<keyword evidence="3 6" id="KW-0240">DNA-directed RNA polymerase</keyword>
<evidence type="ECO:0000313" key="11">
    <source>
        <dbReference type="Proteomes" id="UP001153620"/>
    </source>
</evidence>
<dbReference type="InterPro" id="IPR036388">
    <property type="entry name" value="WH-like_DNA-bd_sf"/>
</dbReference>
<dbReference type="Gene3D" id="1.10.10.10">
    <property type="entry name" value="Winged helix-like DNA-binding domain superfamily/Winged helix DNA-binding domain"/>
    <property type="match status" value="4"/>
</dbReference>
<dbReference type="Proteomes" id="UP001153620">
    <property type="component" value="Chromosome 3"/>
</dbReference>
<dbReference type="InterPro" id="IPR055207">
    <property type="entry name" value="POLR3C_WHD"/>
</dbReference>
<evidence type="ECO:0000259" key="7">
    <source>
        <dbReference type="Pfam" id="PF05645"/>
    </source>
</evidence>
<reference evidence="10" key="1">
    <citation type="submission" date="2022-01" db="EMBL/GenBank/DDBJ databases">
        <authorList>
            <person name="King R."/>
        </authorList>
    </citation>
    <scope>NUCLEOTIDE SEQUENCE</scope>
</reference>
<dbReference type="InterPro" id="IPR013197">
    <property type="entry name" value="RNA_pol_III_RPC82-rel_HTH"/>
</dbReference>
<keyword evidence="4 6" id="KW-0804">Transcription</keyword>
<feature type="domain" description="RNA polymerase III subunit RPC82-related helix-turn-helix" evidence="8">
    <location>
        <begin position="7"/>
        <end position="65"/>
    </location>
</feature>